<comment type="caution">
    <text evidence="2">The sequence shown here is derived from an EMBL/GenBank/DDBJ whole genome shotgun (WGS) entry which is preliminary data.</text>
</comment>
<protein>
    <submittedName>
        <fullName evidence="2">Uncharacterized protein</fullName>
    </submittedName>
</protein>
<feature type="non-terminal residue" evidence="2">
    <location>
        <position position="62"/>
    </location>
</feature>
<evidence type="ECO:0000313" key="3">
    <source>
        <dbReference type="Proteomes" id="UP000701999"/>
    </source>
</evidence>
<evidence type="ECO:0000256" key="1">
    <source>
        <dbReference type="SAM" id="Phobius"/>
    </source>
</evidence>
<keyword evidence="1" id="KW-0812">Transmembrane</keyword>
<gene>
    <name evidence="2" type="ORF">IB647_04625</name>
</gene>
<dbReference type="EMBL" id="JACVKN010000106">
    <property type="protein sequence ID" value="MBK2065004.1"/>
    <property type="molecule type" value="Genomic_DNA"/>
</dbReference>
<evidence type="ECO:0000313" key="2">
    <source>
        <dbReference type="EMBL" id="MBK2065004.1"/>
    </source>
</evidence>
<feature type="transmembrane region" description="Helical" evidence="1">
    <location>
        <begin position="27"/>
        <end position="47"/>
    </location>
</feature>
<keyword evidence="3" id="KW-1185">Reference proteome</keyword>
<name>A0A9Q2QJ88_9GAMM</name>
<dbReference type="InterPro" id="IPR036259">
    <property type="entry name" value="MFS_trans_sf"/>
</dbReference>
<dbReference type="AlphaFoldDB" id="A0A9Q2QJ88"/>
<keyword evidence="1" id="KW-1133">Transmembrane helix</keyword>
<reference evidence="2 3" key="1">
    <citation type="submission" date="2020-09" db="EMBL/GenBank/DDBJ databases">
        <title>Development of specific Francisella tularensis PCR assay based on in-depth characterization of family Francisellaceae.</title>
        <authorList>
            <person name="Ohrman C."/>
            <person name="Sahl J."/>
            <person name="Sjodin A."/>
            <person name="Uneklint I."/>
            <person name="Ballard R."/>
            <person name="Karlsson L."/>
            <person name="Mcdonough R."/>
            <person name="Sundell D."/>
            <person name="Soria K."/>
            <person name="Brindeflk B."/>
            <person name="Vallesi A."/>
            <person name="Ramirez-Paredes J.G."/>
            <person name="Colquhoun D."/>
            <person name="Myrtennas K."/>
            <person name="Birdsell D."/>
            <person name="Johansson A."/>
            <person name="Wagner D."/>
            <person name="Forsman M."/>
        </authorList>
    </citation>
    <scope>NUCLEOTIDE SEQUENCE [LARGE SCALE GENOMIC DNA]</scope>
    <source>
        <strain evidence="2 3">FSC1140</strain>
    </source>
</reference>
<keyword evidence="1" id="KW-0472">Membrane</keyword>
<dbReference type="Proteomes" id="UP000701999">
    <property type="component" value="Unassembled WGS sequence"/>
</dbReference>
<organism evidence="2 3">
    <name type="scientific">Francisella noatunensis</name>
    <dbReference type="NCBI Taxonomy" id="657445"/>
    <lineage>
        <taxon>Bacteria</taxon>
        <taxon>Pseudomonadati</taxon>
        <taxon>Pseudomonadota</taxon>
        <taxon>Gammaproteobacteria</taxon>
        <taxon>Thiotrichales</taxon>
        <taxon>Francisellaceae</taxon>
        <taxon>Francisella</taxon>
    </lineage>
</organism>
<sequence>MSINLGSFGALFIASWLKDNYGYGAPFYSNMAVSAFMLCLLVGFKFLKLDCILNVYRDTKMY</sequence>
<proteinExistence type="predicted"/>
<accession>A0A9Q2QJ88</accession>
<dbReference type="Gene3D" id="1.20.1250.20">
    <property type="entry name" value="MFS general substrate transporter like domains"/>
    <property type="match status" value="1"/>
</dbReference>